<organism evidence="1 2">
    <name type="scientific">Faunimonas pinastri</name>
    <dbReference type="NCBI Taxonomy" id="1855383"/>
    <lineage>
        <taxon>Bacteria</taxon>
        <taxon>Pseudomonadati</taxon>
        <taxon>Pseudomonadota</taxon>
        <taxon>Alphaproteobacteria</taxon>
        <taxon>Hyphomicrobiales</taxon>
        <taxon>Afifellaceae</taxon>
        <taxon>Faunimonas</taxon>
    </lineage>
</organism>
<accession>A0A1H9QF89</accession>
<dbReference type="EMBL" id="FOFG01000027">
    <property type="protein sequence ID" value="SER58529.1"/>
    <property type="molecule type" value="Genomic_DNA"/>
</dbReference>
<sequence>MPRLRFARPMPSWCCPYCGEPIGWLGRTMALLFGNTVHRCNLSNVDWPVAESVLDADLLTAITGEAIAAFKMRRERVLALEEARYARALAEHLVNTDLSEPEIQAVLIKAAAPFATASSGDVASAMQAISTAPSSTERH</sequence>
<keyword evidence="2" id="KW-1185">Reference proteome</keyword>
<dbReference type="Proteomes" id="UP000199647">
    <property type="component" value="Unassembled WGS sequence"/>
</dbReference>
<dbReference type="STRING" id="1855383.SAMN05216548_12717"/>
<evidence type="ECO:0000313" key="1">
    <source>
        <dbReference type="EMBL" id="SER58529.1"/>
    </source>
</evidence>
<proteinExistence type="predicted"/>
<dbReference type="AlphaFoldDB" id="A0A1H9QF89"/>
<gene>
    <name evidence="1" type="ORF">SAMN05216548_12717</name>
</gene>
<evidence type="ECO:0000313" key="2">
    <source>
        <dbReference type="Proteomes" id="UP000199647"/>
    </source>
</evidence>
<name>A0A1H9QF89_9HYPH</name>
<protein>
    <submittedName>
        <fullName evidence="1">Uncharacterized protein</fullName>
    </submittedName>
</protein>
<reference evidence="1 2" key="1">
    <citation type="submission" date="2016-10" db="EMBL/GenBank/DDBJ databases">
        <authorList>
            <person name="de Groot N.N."/>
        </authorList>
    </citation>
    <scope>NUCLEOTIDE SEQUENCE [LARGE SCALE GENOMIC DNA]</scope>
    <source>
        <strain evidence="1 2">A52C2</strain>
    </source>
</reference>